<evidence type="ECO:0000313" key="2">
    <source>
        <dbReference type="Proteomes" id="UP001306668"/>
    </source>
</evidence>
<keyword evidence="2" id="KW-1185">Reference proteome</keyword>
<evidence type="ECO:0000313" key="1">
    <source>
        <dbReference type="EMBL" id="GMR28204.1"/>
    </source>
</evidence>
<protein>
    <submittedName>
        <fullName evidence="1">Uncharacterized protein</fullName>
    </submittedName>
</protein>
<comment type="caution">
    <text evidence="1">The sequence shown here is derived from an EMBL/GenBank/DDBJ whole genome shotgun (WGS) entry which is preliminary data.</text>
</comment>
<proteinExistence type="predicted"/>
<dbReference type="EMBL" id="BTRJ01000024">
    <property type="protein sequence ID" value="GMR28204.1"/>
    <property type="molecule type" value="Genomic_DNA"/>
</dbReference>
<sequence>MRCGVRGRIPFRLERALTPAAGRAGSTTTGCVADYSFMFRPTNTLRPGAGENIGRALSQKKLSYQA</sequence>
<reference evidence="2" key="1">
    <citation type="submission" date="2023-07" db="EMBL/GenBank/DDBJ databases">
        <title>Genome sequence of Stenotrophomonas sp. Alg010 isolated from Sargassum waste.</title>
        <authorList>
            <person name="Mohapatra"/>
            <person name="B.R."/>
        </authorList>
    </citation>
    <scope>NUCLEOTIDE SEQUENCE [LARGE SCALE GENOMIC DNA]</scope>
    <source>
        <strain evidence="2">Alg010</strain>
    </source>
</reference>
<dbReference type="Proteomes" id="UP001306668">
    <property type="component" value="Unassembled WGS sequence"/>
</dbReference>
<name>A0ABQ6QDC8_9GAMM</name>
<accession>A0ABQ6QDC8</accession>
<gene>
    <name evidence="1" type="ORF">STENOSP10_24240</name>
</gene>
<organism evidence="1 2">
    <name type="scientific">Stenotrophomonas sepilia</name>
    <dbReference type="NCBI Taxonomy" id="2860290"/>
    <lineage>
        <taxon>Bacteria</taxon>
        <taxon>Pseudomonadati</taxon>
        <taxon>Pseudomonadota</taxon>
        <taxon>Gammaproteobacteria</taxon>
        <taxon>Lysobacterales</taxon>
        <taxon>Lysobacteraceae</taxon>
        <taxon>Stenotrophomonas</taxon>
        <taxon>Stenotrophomonas maltophilia group</taxon>
    </lineage>
</organism>